<feature type="domain" description="DUF6798" evidence="2">
    <location>
        <begin position="428"/>
        <end position="488"/>
    </location>
</feature>
<feature type="transmembrane region" description="Helical" evidence="1">
    <location>
        <begin position="158"/>
        <end position="186"/>
    </location>
</feature>
<proteinExistence type="predicted"/>
<dbReference type="Pfam" id="PF20604">
    <property type="entry name" value="DUF6798"/>
    <property type="match status" value="1"/>
</dbReference>
<feature type="transmembrane region" description="Helical" evidence="1">
    <location>
        <begin position="70"/>
        <end position="90"/>
    </location>
</feature>
<accession>A0ABT0U1Y4</accession>
<reference evidence="3 4" key="1">
    <citation type="journal article" date="2022" name="Syst. Appl. Microbiol.">
        <title>Rhodopirellula aestuarii sp. nov., a novel member of the genus Rhodopirellula isolated from brackish sediments collected in the Tagus River estuary, Portugal.</title>
        <authorList>
            <person name="Vitorino I.R."/>
            <person name="Klimek D."/>
            <person name="Calusinska M."/>
            <person name="Lobo-da-Cunha A."/>
            <person name="Vasconcelos V."/>
            <person name="Lage O.M."/>
        </authorList>
    </citation>
    <scope>NUCLEOTIDE SEQUENCE [LARGE SCALE GENOMIC DNA]</scope>
    <source>
        <strain evidence="3 4">ICT_H3.1</strain>
    </source>
</reference>
<keyword evidence="4" id="KW-1185">Reference proteome</keyword>
<comment type="caution">
    <text evidence="3">The sequence shown here is derived from an EMBL/GenBank/DDBJ whole genome shotgun (WGS) entry which is preliminary data.</text>
</comment>
<sequence length="559" mass="62737">MRHTERWLGWAAIVGLFFVYAGDAPPGVNEAHYLAKAKNFWDPAWCRNDLFVASGKAHAVYYWLFGWPTLFWSLSTTAWIGRFIGWGLLAGGLMRLCRQLRLPPFLAPVVAVVWIAGIQEGNLAGEWVIGGIEAKVPAYGLVLFGVSELLRRNWSATWLLFGSAAALHVLTGGWSVVAGTVAFIYLERFRRHGKSPPRRFFTPALFAGGAISLLGLLPAFAMSAGASPAEATSAARVYAYFRISHHLLPSAFHFDWYVRHAIITMMMFALMWLDYRTATPPRRRRIIAMGAFAAGAITISLVGLGVGMLPAVAPNLAAKLLRFYWFRLADAITPLALACSTAGLISQLITRQSSSDQSSLWLRLRDTARWDQLAAGSVASVLVFATAIWHVGLSTWQRVTDGVPISHSNRLLGLHSDADYWEQRKTMADWINVCRFVRANTGPDAVLLTPRHQQSFKWYAHRAEVVNWKDIPQDVASLRLWAQRFVEIFPTELSTMRVTIRYDRLRTFREKYGVDWMVVDRRVVGPQLPLVKVYPLGDERNDTYAVYRLPGDPKSREGK</sequence>
<feature type="transmembrane region" description="Helical" evidence="1">
    <location>
        <begin position="287"/>
        <end position="312"/>
    </location>
</feature>
<evidence type="ECO:0000256" key="1">
    <source>
        <dbReference type="SAM" id="Phobius"/>
    </source>
</evidence>
<gene>
    <name evidence="3" type="ORF">NB063_09820</name>
</gene>
<feature type="transmembrane region" description="Helical" evidence="1">
    <location>
        <begin position="198"/>
        <end position="221"/>
    </location>
</feature>
<dbReference type="RefSeq" id="WP_250928547.1">
    <property type="nucleotide sequence ID" value="NZ_JAMQBK010000025.1"/>
</dbReference>
<evidence type="ECO:0000259" key="2">
    <source>
        <dbReference type="Pfam" id="PF20604"/>
    </source>
</evidence>
<evidence type="ECO:0000313" key="4">
    <source>
        <dbReference type="Proteomes" id="UP001202961"/>
    </source>
</evidence>
<feature type="transmembrane region" description="Helical" evidence="1">
    <location>
        <begin position="324"/>
        <end position="349"/>
    </location>
</feature>
<feature type="transmembrane region" description="Helical" evidence="1">
    <location>
        <begin position="370"/>
        <end position="391"/>
    </location>
</feature>
<dbReference type="EMBL" id="JAMQBK010000025">
    <property type="protein sequence ID" value="MCM2370904.1"/>
    <property type="molecule type" value="Genomic_DNA"/>
</dbReference>
<keyword evidence="1" id="KW-0472">Membrane</keyword>
<dbReference type="InterPro" id="IPR046477">
    <property type="entry name" value="DUF6798"/>
</dbReference>
<keyword evidence="1" id="KW-1133">Transmembrane helix</keyword>
<keyword evidence="1" id="KW-0812">Transmembrane</keyword>
<evidence type="ECO:0000313" key="3">
    <source>
        <dbReference type="EMBL" id="MCM2370904.1"/>
    </source>
</evidence>
<dbReference type="Proteomes" id="UP001202961">
    <property type="component" value="Unassembled WGS sequence"/>
</dbReference>
<organism evidence="3 4">
    <name type="scientific">Aporhodopirellula aestuarii</name>
    <dbReference type="NCBI Taxonomy" id="2950107"/>
    <lineage>
        <taxon>Bacteria</taxon>
        <taxon>Pseudomonadati</taxon>
        <taxon>Planctomycetota</taxon>
        <taxon>Planctomycetia</taxon>
        <taxon>Pirellulales</taxon>
        <taxon>Pirellulaceae</taxon>
        <taxon>Aporhodopirellula</taxon>
    </lineage>
</organism>
<feature type="transmembrane region" description="Helical" evidence="1">
    <location>
        <begin position="102"/>
        <end position="119"/>
    </location>
</feature>
<feature type="transmembrane region" description="Helical" evidence="1">
    <location>
        <begin position="256"/>
        <end position="275"/>
    </location>
</feature>
<protein>
    <recommendedName>
        <fullName evidence="2">DUF6798 domain-containing protein</fullName>
    </recommendedName>
</protein>
<name>A0ABT0U1Y4_9BACT</name>